<evidence type="ECO:0000313" key="1">
    <source>
        <dbReference type="EMBL" id="OEZ97388.1"/>
    </source>
</evidence>
<dbReference type="AlphaFoldDB" id="A0A1E7WG30"/>
<dbReference type="Proteomes" id="UP000175989">
    <property type="component" value="Unassembled WGS sequence"/>
</dbReference>
<keyword evidence="2" id="KW-1185">Reference proteome</keyword>
<evidence type="ECO:0000313" key="2">
    <source>
        <dbReference type="Proteomes" id="UP000175989"/>
    </source>
</evidence>
<dbReference type="OrthoDB" id="9808681at2"/>
<reference evidence="2" key="1">
    <citation type="journal article" date="2016" name="Front. Microbiol.">
        <title>Molecular Keys to the Janthinobacterium and Duganella spp. Interaction with the Plant Pathogen Fusarium graminearum.</title>
        <authorList>
            <person name="Haack F.S."/>
            <person name="Poehlein A."/>
            <person name="Kroger C."/>
            <person name="Voigt C.A."/>
            <person name="Piepenbring M."/>
            <person name="Bode H.B."/>
            <person name="Daniel R."/>
            <person name="Schafer W."/>
            <person name="Streit W.R."/>
        </authorList>
    </citation>
    <scope>NUCLEOTIDE SEQUENCE [LARGE SCALE GENOMIC DNA]</scope>
    <source>
        <strain evidence="2">T54</strain>
    </source>
</reference>
<accession>A0A1E7WG30</accession>
<sequence>MPMDLPPQLQERITCSIAAAVQYGIPANIMLAVAEKEGGKAGQWVRNANGTHDVGPLQFNTAYLRQLSKYGIAPGDVAAAGCYPYELAAWRLRMHIKQDTGDLWRRCSNYHSRNAQLNEIYRVDLVQRSKLWAEWIESRFTVRGYVEENTSLLYSDQKHPREHSVRVPLRQAYSHSVIKVLYQPRAIANHPRR</sequence>
<gene>
    <name evidence="1" type="ORF">DUPY_35890</name>
</gene>
<dbReference type="RefSeq" id="WP_084640779.1">
    <property type="nucleotide sequence ID" value="NZ_LROM01000098.1"/>
</dbReference>
<dbReference type="CDD" id="cd13400">
    <property type="entry name" value="LT_IagB-like"/>
    <property type="match status" value="1"/>
</dbReference>
<protein>
    <submittedName>
        <fullName evidence="1">Transglycosylase SLT domain protein</fullName>
    </submittedName>
</protein>
<dbReference type="PATRIC" id="fig|762836.4.peg.3696"/>
<dbReference type="InterPro" id="IPR023346">
    <property type="entry name" value="Lysozyme-like_dom_sf"/>
</dbReference>
<proteinExistence type="predicted"/>
<dbReference type="EMBL" id="LROM01000098">
    <property type="protein sequence ID" value="OEZ97388.1"/>
    <property type="molecule type" value="Genomic_DNA"/>
</dbReference>
<dbReference type="NCBIfam" id="NF010463">
    <property type="entry name" value="PRK13888.1"/>
    <property type="match status" value="1"/>
</dbReference>
<comment type="caution">
    <text evidence="1">The sequence shown here is derived from an EMBL/GenBank/DDBJ whole genome shotgun (WGS) entry which is preliminary data.</text>
</comment>
<organism evidence="1 2">
    <name type="scientific">Duganella phyllosphaerae</name>
    <dbReference type="NCBI Taxonomy" id="762836"/>
    <lineage>
        <taxon>Bacteria</taxon>
        <taxon>Pseudomonadati</taxon>
        <taxon>Pseudomonadota</taxon>
        <taxon>Betaproteobacteria</taxon>
        <taxon>Burkholderiales</taxon>
        <taxon>Oxalobacteraceae</taxon>
        <taxon>Telluria group</taxon>
        <taxon>Duganella</taxon>
    </lineage>
</organism>
<name>A0A1E7WG30_9BURK</name>
<dbReference type="SUPFAM" id="SSF53955">
    <property type="entry name" value="Lysozyme-like"/>
    <property type="match status" value="1"/>
</dbReference>